<evidence type="ECO:0000313" key="2">
    <source>
        <dbReference type="EMBL" id="MFD2101260.1"/>
    </source>
</evidence>
<dbReference type="SUPFAM" id="SSF101898">
    <property type="entry name" value="NHL repeat"/>
    <property type="match status" value="2"/>
</dbReference>
<reference evidence="3" key="1">
    <citation type="journal article" date="2019" name="Int. J. Syst. Evol. Microbiol.">
        <title>The Global Catalogue of Microorganisms (GCM) 10K type strain sequencing project: providing services to taxonomists for standard genome sequencing and annotation.</title>
        <authorList>
            <consortium name="The Broad Institute Genomics Platform"/>
            <consortium name="The Broad Institute Genome Sequencing Center for Infectious Disease"/>
            <person name="Wu L."/>
            <person name="Ma J."/>
        </authorList>
    </citation>
    <scope>NUCLEOTIDE SEQUENCE [LARGE SCALE GENOMIC DNA]</scope>
    <source>
        <strain evidence="3">JCM 3389</strain>
    </source>
</reference>
<dbReference type="InterPro" id="IPR050778">
    <property type="entry name" value="Cueball_EGF_LRP_Nidogen"/>
</dbReference>
<gene>
    <name evidence="2" type="ORF">ACFSJE_15835</name>
</gene>
<dbReference type="InterPro" id="IPR011042">
    <property type="entry name" value="6-blade_b-propeller_TolB-like"/>
</dbReference>
<dbReference type="InterPro" id="IPR000601">
    <property type="entry name" value="PKD_dom"/>
</dbReference>
<dbReference type="EMBL" id="JBHUHU010000005">
    <property type="protein sequence ID" value="MFD2101260.1"/>
    <property type="molecule type" value="Genomic_DNA"/>
</dbReference>
<keyword evidence="3" id="KW-1185">Reference proteome</keyword>
<dbReference type="Proteomes" id="UP001597342">
    <property type="component" value="Unassembled WGS sequence"/>
</dbReference>
<proteinExistence type="predicted"/>
<dbReference type="PROSITE" id="PS51257">
    <property type="entry name" value="PROKAR_LIPOPROTEIN"/>
    <property type="match status" value="1"/>
</dbReference>
<feature type="domain" description="PKD" evidence="1">
    <location>
        <begin position="60"/>
        <end position="103"/>
    </location>
</feature>
<organism evidence="2 3">
    <name type="scientific">Flagellimonas iocasae</name>
    <dbReference type="NCBI Taxonomy" id="2055905"/>
    <lineage>
        <taxon>Bacteria</taxon>
        <taxon>Pseudomonadati</taxon>
        <taxon>Bacteroidota</taxon>
        <taxon>Flavobacteriia</taxon>
        <taxon>Flavobacteriales</taxon>
        <taxon>Flavobacteriaceae</taxon>
        <taxon>Flagellimonas</taxon>
    </lineage>
</organism>
<comment type="caution">
    <text evidence="2">The sequence shown here is derived from an EMBL/GenBank/DDBJ whole genome shotgun (WGS) entry which is preliminary data.</text>
</comment>
<dbReference type="InterPro" id="IPR000033">
    <property type="entry name" value="LDLR_classB_rpt"/>
</dbReference>
<evidence type="ECO:0000259" key="1">
    <source>
        <dbReference type="PROSITE" id="PS50093"/>
    </source>
</evidence>
<dbReference type="InterPro" id="IPR035986">
    <property type="entry name" value="PKD_dom_sf"/>
</dbReference>
<dbReference type="SUPFAM" id="SSF49299">
    <property type="entry name" value="PKD domain"/>
    <property type="match status" value="1"/>
</dbReference>
<dbReference type="SMART" id="SM00089">
    <property type="entry name" value="PKD"/>
    <property type="match status" value="1"/>
</dbReference>
<dbReference type="InterPro" id="IPR022409">
    <property type="entry name" value="PKD/Chitinase_dom"/>
</dbReference>
<dbReference type="PANTHER" id="PTHR46513:SF13">
    <property type="entry name" value="EGF-LIKE DOMAIN-CONTAINING PROTEIN"/>
    <property type="match status" value="1"/>
</dbReference>
<dbReference type="Gene3D" id="2.60.40.10">
    <property type="entry name" value="Immunoglobulins"/>
    <property type="match status" value="1"/>
</dbReference>
<dbReference type="PROSITE" id="PS50093">
    <property type="entry name" value="PKD"/>
    <property type="match status" value="1"/>
</dbReference>
<sequence length="377" mass="41162">MNNVIRIPVLVCLVGMLLSCGDEDFAVPPASTVPKFTYTVDNDELAPSMATFTNTSIVPSSVGEATFYWNFGDGESSRDANPQHLYTKAGAYTVNLVVTTSISLEVRKVSETIVIKDPNATGVPIYYTDGSTVFQALINTQAPIFTALEGPSLQSSYGMVMDTVAQKIYMSDYGADKIYRANLDGSGFEEFRTGIDSPNGLAIDYGENQIYWDNSSGIQRADLNSSDLNQKEDFVTGQTNDPDGLSIDPVNRKLYWINYNGGIGSKNLDGTGETMLFPDIEGGTIMVINDRIYFDEYVDSGDIRIKSADLDGNNINTLAVGIGRVVYGIGYDPNDQKIYWGDRGTDIMWRADLDGGNPESWFTAPGDTRGIIIGKKQ</sequence>
<name>A0ABW4Y2C3_9FLAO</name>
<dbReference type="InterPro" id="IPR013783">
    <property type="entry name" value="Ig-like_fold"/>
</dbReference>
<accession>A0ABW4Y2C3</accession>
<dbReference type="CDD" id="cd00146">
    <property type="entry name" value="PKD"/>
    <property type="match status" value="1"/>
</dbReference>
<dbReference type="PANTHER" id="PTHR46513">
    <property type="entry name" value="VITELLOGENIN RECEPTOR-LIKE PROTEIN-RELATED-RELATED"/>
    <property type="match status" value="1"/>
</dbReference>
<dbReference type="RefSeq" id="WP_379831844.1">
    <property type="nucleotide sequence ID" value="NZ_JBHUHU010000005.1"/>
</dbReference>
<protein>
    <submittedName>
        <fullName evidence="2">PKD domain-containing protein</fullName>
    </submittedName>
</protein>
<dbReference type="Gene3D" id="2.120.10.30">
    <property type="entry name" value="TolB, C-terminal domain"/>
    <property type="match status" value="1"/>
</dbReference>
<evidence type="ECO:0000313" key="3">
    <source>
        <dbReference type="Proteomes" id="UP001597342"/>
    </source>
</evidence>
<dbReference type="Pfam" id="PF18911">
    <property type="entry name" value="PKD_4"/>
    <property type="match status" value="1"/>
</dbReference>
<dbReference type="SMART" id="SM00135">
    <property type="entry name" value="LY"/>
    <property type="match status" value="4"/>
</dbReference>